<dbReference type="Pfam" id="PF00593">
    <property type="entry name" value="TonB_dep_Rec_b-barrel"/>
    <property type="match status" value="1"/>
</dbReference>
<dbReference type="RefSeq" id="WP_057250704.1">
    <property type="nucleotide sequence ID" value="NZ_CYZI01000028.1"/>
</dbReference>
<dbReference type="Proteomes" id="UP000095333">
    <property type="component" value="Unassembled WGS sequence"/>
</dbReference>
<dbReference type="NCBIfam" id="TIGR04056">
    <property type="entry name" value="OMP_RagA_SusC"/>
    <property type="match status" value="1"/>
</dbReference>
<evidence type="ECO:0000256" key="7">
    <source>
        <dbReference type="ARBA" id="ARBA00023237"/>
    </source>
</evidence>
<keyword evidence="4 8" id="KW-0812">Transmembrane</keyword>
<gene>
    <name evidence="13" type="ORF">ERS852457_03389</name>
</gene>
<dbReference type="Pfam" id="PF07715">
    <property type="entry name" value="Plug"/>
    <property type="match status" value="1"/>
</dbReference>
<dbReference type="Gene3D" id="2.60.40.1120">
    <property type="entry name" value="Carboxypeptidase-like, regulatory domain"/>
    <property type="match status" value="1"/>
</dbReference>
<feature type="domain" description="TonB-dependent receptor plug" evidence="12">
    <location>
        <begin position="113"/>
        <end position="209"/>
    </location>
</feature>
<keyword evidence="2 8" id="KW-0813">Transport</keyword>
<evidence type="ECO:0000256" key="10">
    <source>
        <dbReference type="SAM" id="SignalP"/>
    </source>
</evidence>
<comment type="similarity">
    <text evidence="8 9">Belongs to the TonB-dependent receptor family.</text>
</comment>
<dbReference type="SUPFAM" id="SSF56935">
    <property type="entry name" value="Porins"/>
    <property type="match status" value="1"/>
</dbReference>
<dbReference type="InterPro" id="IPR000531">
    <property type="entry name" value="Beta-barrel_TonB"/>
</dbReference>
<evidence type="ECO:0000256" key="2">
    <source>
        <dbReference type="ARBA" id="ARBA00022448"/>
    </source>
</evidence>
<protein>
    <submittedName>
        <fullName evidence="13">Putative outer membrane protein</fullName>
    </submittedName>
</protein>
<dbReference type="InterPro" id="IPR039426">
    <property type="entry name" value="TonB-dep_rcpt-like"/>
</dbReference>
<dbReference type="PROSITE" id="PS52016">
    <property type="entry name" value="TONB_DEPENDENT_REC_3"/>
    <property type="match status" value="1"/>
</dbReference>
<dbReference type="InterPro" id="IPR012910">
    <property type="entry name" value="Plug_dom"/>
</dbReference>
<dbReference type="Gene3D" id="2.40.170.20">
    <property type="entry name" value="TonB-dependent receptor, beta-barrel domain"/>
    <property type="match status" value="1"/>
</dbReference>
<evidence type="ECO:0000256" key="8">
    <source>
        <dbReference type="PROSITE-ProRule" id="PRU01360"/>
    </source>
</evidence>
<dbReference type="InterPro" id="IPR023996">
    <property type="entry name" value="TonB-dep_OMP_SusC/RagA"/>
</dbReference>
<feature type="chain" id="PRO_5008025752" evidence="10">
    <location>
        <begin position="21"/>
        <end position="1048"/>
    </location>
</feature>
<dbReference type="InterPro" id="IPR008969">
    <property type="entry name" value="CarboxyPept-like_regulatory"/>
</dbReference>
<dbReference type="SUPFAM" id="SSF49464">
    <property type="entry name" value="Carboxypeptidase regulatory domain-like"/>
    <property type="match status" value="1"/>
</dbReference>
<feature type="domain" description="TonB-dependent receptor-like beta-barrel" evidence="11">
    <location>
        <begin position="436"/>
        <end position="794"/>
    </location>
</feature>
<keyword evidence="5 9" id="KW-0798">TonB box</keyword>
<keyword evidence="6 8" id="KW-0472">Membrane</keyword>
<accession>A0A174K3M8</accession>
<organism evidence="13 14">
    <name type="scientific">Phocaeicola vulgatus</name>
    <name type="common">Bacteroides vulgatus</name>
    <dbReference type="NCBI Taxonomy" id="821"/>
    <lineage>
        <taxon>Bacteria</taxon>
        <taxon>Pseudomonadati</taxon>
        <taxon>Bacteroidota</taxon>
        <taxon>Bacteroidia</taxon>
        <taxon>Bacteroidales</taxon>
        <taxon>Bacteroidaceae</taxon>
        <taxon>Phocaeicola</taxon>
    </lineage>
</organism>
<keyword evidence="10" id="KW-0732">Signal</keyword>
<sequence>MKTKQCLVIVMTLLCLCVKAQNLRVTGVVRDKSDVIIGASVMVKNSTVGTVTDMDGRYSVEVPANGVLIFSYIGYTPVEKQVDGQTVINVTMNDDVQAIDEVVVTAIGIKQQKKKLGYTTQQVNTEALDQPGTVNVGNALSGQVAGLTVNNPTGIFQAPSFSLRGKTPLMVIDGVPVESDLFDVSPENIESINVLKGTAAAALYGSRGKDGAILITTKLAKEDGLTVTAGLSSMVSAGFTVFPETQTEFGSGSNGQYAFWDGADGGISDGDMTWGPRFAGQKIAQWNSPIRNKETGETIPWWGDVSGTIYDDQSKYERVPIAWEPHDNLRDFLRTGIITKATFSVASKSKKANYNFNGDFSNQRGQVPNTSVYTGGLNFNSMYNLSNSVTLSANLSYNKVYSPNYPRYGYGPKNHMYTILLWMGNDVNGKELAEHYYRPDSEGTRQANYNYAWYNNPYFAANELTQKHDRNTMNGQLKLNWDVIPGLSLQGRAAGRLESTFEDMSVPKSYMNYGDSRNGDYKTWNTDQLDINADFLATYTRAFSRNFTLTVNAGTSLYYRQIRKQSQSTDGLIVAKVYNLGNSLNPVSATNSMNEKAIDSVYGSVNVDLFESLFLTFTGRNDWSSTLAKGNNSYFYPSVSLSTLVNEYVKLPSWMDYLKVNGAWAQVSSDLDPYSLYATYSNGTLYGSIPSVTYPGTLLNANILPQKTTSYEVGVSTSFLHNRIGIDLTYYHMLDENSIIELPISSASAFTKRYVNGNEYTTNGFELIVSATPVKNKNFTWNVATNWSSNIRKLTGIYGDQEKFGDLKKGDRADAMYATEWEKTPDGRLILDANTGLPTQSAFKTKVGNQSPDVRFGLQNTFKIKDFTVNIDMDGAIGGTLISTTTQKMWWGGKHPKSTMYRQEEYDNGGKPVYVPEGVNIVSGEVTYDVNGNIVSDTRVYKKNETAVNIQTWAQNYPYRAVVRTEESELFANTFSRSFLKLRRVAVTYDLTKFIQSQFIKGLDVTVFGNNLAVLKKTPYLDPDFGASDGDLQDPSARYVGVSANIKF</sequence>
<evidence type="ECO:0000256" key="6">
    <source>
        <dbReference type="ARBA" id="ARBA00023136"/>
    </source>
</evidence>
<evidence type="ECO:0000256" key="4">
    <source>
        <dbReference type="ARBA" id="ARBA00022692"/>
    </source>
</evidence>
<dbReference type="InterPro" id="IPR037066">
    <property type="entry name" value="Plug_dom_sf"/>
</dbReference>
<dbReference type="NCBIfam" id="TIGR04057">
    <property type="entry name" value="SusC_RagA_signa"/>
    <property type="match status" value="1"/>
</dbReference>
<dbReference type="InterPro" id="IPR036942">
    <property type="entry name" value="Beta-barrel_TonB_sf"/>
</dbReference>
<evidence type="ECO:0000256" key="1">
    <source>
        <dbReference type="ARBA" id="ARBA00004571"/>
    </source>
</evidence>
<comment type="subcellular location">
    <subcellularLocation>
        <location evidence="1 8">Cell outer membrane</location>
        <topology evidence="1 8">Multi-pass membrane protein</topology>
    </subcellularLocation>
</comment>
<dbReference type="EMBL" id="CYZI01000028">
    <property type="protein sequence ID" value="CUP06753.1"/>
    <property type="molecule type" value="Genomic_DNA"/>
</dbReference>
<dbReference type="Pfam" id="PF13715">
    <property type="entry name" value="CarbopepD_reg_2"/>
    <property type="match status" value="1"/>
</dbReference>
<evidence type="ECO:0000256" key="9">
    <source>
        <dbReference type="RuleBase" id="RU003357"/>
    </source>
</evidence>
<reference evidence="13 14" key="1">
    <citation type="submission" date="2015-09" db="EMBL/GenBank/DDBJ databases">
        <authorList>
            <consortium name="Pathogen Informatics"/>
        </authorList>
    </citation>
    <scope>NUCLEOTIDE SEQUENCE [LARGE SCALE GENOMIC DNA]</scope>
    <source>
        <strain evidence="13 14">2789STDY5834842</strain>
    </source>
</reference>
<evidence type="ECO:0000256" key="5">
    <source>
        <dbReference type="ARBA" id="ARBA00023077"/>
    </source>
</evidence>
<dbReference type="AlphaFoldDB" id="A0A174K3M8"/>
<evidence type="ECO:0000259" key="12">
    <source>
        <dbReference type="Pfam" id="PF07715"/>
    </source>
</evidence>
<evidence type="ECO:0000256" key="3">
    <source>
        <dbReference type="ARBA" id="ARBA00022452"/>
    </source>
</evidence>
<keyword evidence="3 8" id="KW-1134">Transmembrane beta strand</keyword>
<evidence type="ECO:0000259" key="11">
    <source>
        <dbReference type="Pfam" id="PF00593"/>
    </source>
</evidence>
<evidence type="ECO:0000313" key="14">
    <source>
        <dbReference type="Proteomes" id="UP000095333"/>
    </source>
</evidence>
<feature type="signal peptide" evidence="10">
    <location>
        <begin position="1"/>
        <end position="20"/>
    </location>
</feature>
<name>A0A174K3M8_PHOVU</name>
<dbReference type="Gene3D" id="2.170.130.10">
    <property type="entry name" value="TonB-dependent receptor, plug domain"/>
    <property type="match status" value="1"/>
</dbReference>
<proteinExistence type="inferred from homology"/>
<keyword evidence="7 8" id="KW-0998">Cell outer membrane</keyword>
<dbReference type="GO" id="GO:0009279">
    <property type="term" value="C:cell outer membrane"/>
    <property type="evidence" value="ECO:0007669"/>
    <property type="project" value="UniProtKB-SubCell"/>
</dbReference>
<dbReference type="InterPro" id="IPR023997">
    <property type="entry name" value="TonB-dep_OMP_SusC/RagA_CS"/>
</dbReference>
<evidence type="ECO:0000313" key="13">
    <source>
        <dbReference type="EMBL" id="CUP06753.1"/>
    </source>
</evidence>